<feature type="compositionally biased region" description="Basic and acidic residues" evidence="1">
    <location>
        <begin position="1"/>
        <end position="16"/>
    </location>
</feature>
<dbReference type="PRINTS" id="PR01490">
    <property type="entry name" value="RTXTOXIND"/>
</dbReference>
<proteinExistence type="predicted"/>
<dbReference type="OrthoDB" id="9793801at2"/>
<evidence type="ECO:0000313" key="4">
    <source>
        <dbReference type="Proteomes" id="UP000092671"/>
    </source>
</evidence>
<organism evidence="3 4">
    <name type="scientific">Moraxella nonliquefaciens</name>
    <dbReference type="NCBI Taxonomy" id="478"/>
    <lineage>
        <taxon>Bacteria</taxon>
        <taxon>Pseudomonadati</taxon>
        <taxon>Pseudomonadota</taxon>
        <taxon>Gammaproteobacteria</taxon>
        <taxon>Moraxellales</taxon>
        <taxon>Moraxellaceae</taxon>
        <taxon>Moraxella</taxon>
    </lineage>
</organism>
<evidence type="ECO:0000256" key="2">
    <source>
        <dbReference type="SAM" id="Phobius"/>
    </source>
</evidence>
<feature type="compositionally biased region" description="Basic residues" evidence="1">
    <location>
        <begin position="17"/>
        <end position="26"/>
    </location>
</feature>
<dbReference type="EMBL" id="LZDN01000007">
    <property type="protein sequence ID" value="OBX51089.1"/>
    <property type="molecule type" value="Genomic_DNA"/>
</dbReference>
<keyword evidence="2" id="KW-0472">Membrane</keyword>
<dbReference type="PANTHER" id="PTHR30438">
    <property type="entry name" value="36 KDA ANTIGEN-RELATED"/>
    <property type="match status" value="1"/>
</dbReference>
<name>A0A1B8PKA0_MORNO</name>
<dbReference type="Proteomes" id="UP000092671">
    <property type="component" value="Unassembled WGS sequence"/>
</dbReference>
<accession>A0A1B8PKA0</accession>
<evidence type="ECO:0000313" key="3">
    <source>
        <dbReference type="EMBL" id="OBX51089.1"/>
    </source>
</evidence>
<protein>
    <submittedName>
        <fullName evidence="3">RND transporter</fullName>
    </submittedName>
</protein>
<feature type="transmembrane region" description="Helical" evidence="2">
    <location>
        <begin position="33"/>
        <end position="54"/>
    </location>
</feature>
<sequence>MTDKTDDVKPDTDGNHPKKQKLHTQAKSKPRPLALFLLLALIGSVLLVIIFGLIQSYGTPQNLPTANAIGSTNEPPKGVIAHVRQKITGPATFSIQGRVEGETVNISTKLPSRVAAIYVKEGQAVRAGEPLVQLISPEIDAKKQQAAAMLQSALAFQSSTDRGTRQENVDTLYANWQSAKAQATLAEESYRRGEYLYQEGVISRQRRDEMRAAKQSSAQIAQAAQQQYLKAERGRTDELKSSADAQVQIARAAVAEADALDAETMLYAPIDGTVSKIYIQSSELVMPAVPVMSLLDNHPTITISVQENQYSHVHALPKLTGFIPALNKTADFKIVHTDDEGEFATIKNTRQTGGYDIHSFKTKLEPITPIEGLKVGMSVIFDITVLP</sequence>
<dbReference type="PANTHER" id="PTHR30438:SF1">
    <property type="entry name" value="36 KDA ANTIGEN"/>
    <property type="match status" value="1"/>
</dbReference>
<dbReference type="SUPFAM" id="SSF111369">
    <property type="entry name" value="HlyD-like secretion proteins"/>
    <property type="match status" value="1"/>
</dbReference>
<keyword evidence="2" id="KW-0812">Transmembrane</keyword>
<dbReference type="RefSeq" id="WP_066892783.1">
    <property type="nucleotide sequence ID" value="NZ_LZDN01000007.1"/>
</dbReference>
<dbReference type="Gene3D" id="1.10.287.470">
    <property type="entry name" value="Helix hairpin bin"/>
    <property type="match status" value="1"/>
</dbReference>
<keyword evidence="2" id="KW-1133">Transmembrane helix</keyword>
<evidence type="ECO:0000256" key="1">
    <source>
        <dbReference type="SAM" id="MobiDB-lite"/>
    </source>
</evidence>
<reference evidence="3 4" key="1">
    <citation type="submission" date="2016-06" db="EMBL/GenBank/DDBJ databases">
        <title>Draft genome of Moraxella nonliquefaciens CCUG 60284.</title>
        <authorList>
            <person name="Salva-Serra F."/>
            <person name="Engstrom-Jakobsson H."/>
            <person name="Thorell K."/>
            <person name="Gonzales-Siles L."/>
            <person name="Karlsson R."/>
            <person name="Boulund F."/>
            <person name="Engstrand L."/>
            <person name="Kristiansson E."/>
            <person name="Moore E."/>
        </authorList>
    </citation>
    <scope>NUCLEOTIDE SEQUENCE [LARGE SCALE GENOMIC DNA]</scope>
    <source>
        <strain evidence="3 4">CCUG 60284</strain>
    </source>
</reference>
<dbReference type="AlphaFoldDB" id="A0A1B8PKA0"/>
<comment type="caution">
    <text evidence="3">The sequence shown here is derived from an EMBL/GenBank/DDBJ whole genome shotgun (WGS) entry which is preliminary data.</text>
</comment>
<dbReference type="Gene3D" id="2.40.50.100">
    <property type="match status" value="1"/>
</dbReference>
<feature type="region of interest" description="Disordered" evidence="1">
    <location>
        <begin position="1"/>
        <end position="26"/>
    </location>
</feature>
<gene>
    <name evidence="3" type="ORF">A9Z60_07855</name>
</gene>